<dbReference type="InterPro" id="IPR018786">
    <property type="entry name" value="Mit_KHE1"/>
</dbReference>
<comment type="caution">
    <text evidence="2">The sequence shown here is derived from an EMBL/GenBank/DDBJ whole genome shotgun (WGS) entry which is preliminary data.</text>
</comment>
<evidence type="ECO:0000313" key="2">
    <source>
        <dbReference type="EMBL" id="RVX16953.1"/>
    </source>
</evidence>
<dbReference type="Pfam" id="PF10173">
    <property type="entry name" value="Mit_KHE1"/>
    <property type="match status" value="2"/>
</dbReference>
<keyword evidence="1" id="KW-1133">Transmembrane helix</keyword>
<proteinExistence type="predicted"/>
<keyword evidence="1" id="KW-0812">Transmembrane</keyword>
<protein>
    <submittedName>
        <fullName evidence="2">Uncharacterized protein</fullName>
    </submittedName>
</protein>
<feature type="transmembrane region" description="Helical" evidence="1">
    <location>
        <begin position="214"/>
        <end position="235"/>
    </location>
</feature>
<feature type="transmembrane region" description="Helical" evidence="1">
    <location>
        <begin position="153"/>
        <end position="173"/>
    </location>
</feature>
<sequence length="325" mass="37313">MKARLVVFPIKGRKWCFARSVDPAAADSQAAHTPSTLRDLWNRISSNPKPLNANAELLLDFASNKMNKAWVGLEKAPEGTLKNKLYGLGLRLLARVKPSEIFLKSISKEVSKVHVAYPSRSSLNARLVRRRLRHVALRNCYLIIRGNFIHKKYFYGSVSLLPFTFAFSVQMLLRFSFIASVHVCIQCTLVLPLPNIPFFWISFRTYSHWQALQVCMMFLDIVTNFMLMWLCWVIVNKKNASFVNNNIIAYKRHIHASELCTVHDRVIPILSFHIFSIQVLEPSEELEKLLCIGDANDGVNKNAVSDICKTFHLNKNDILKFWDSM</sequence>
<dbReference type="PANTHER" id="PTHR28062:SF1">
    <property type="entry name" value="TRANSMEMBRANE PROTEIN"/>
    <property type="match status" value="1"/>
</dbReference>
<dbReference type="Proteomes" id="UP000288805">
    <property type="component" value="Unassembled WGS sequence"/>
</dbReference>
<keyword evidence="1" id="KW-0472">Membrane</keyword>
<dbReference type="EMBL" id="QGNW01000014">
    <property type="protein sequence ID" value="RVX16953.1"/>
    <property type="molecule type" value="Genomic_DNA"/>
</dbReference>
<feature type="transmembrane region" description="Helical" evidence="1">
    <location>
        <begin position="179"/>
        <end position="202"/>
    </location>
</feature>
<dbReference type="PANTHER" id="PTHR28062">
    <property type="entry name" value="K+-H+ EXCHANGE-LIKE PROTEIN"/>
    <property type="match status" value="1"/>
</dbReference>
<name>A0A438K6X2_VITVI</name>
<gene>
    <name evidence="2" type="ORF">CK203_003410</name>
</gene>
<evidence type="ECO:0000256" key="1">
    <source>
        <dbReference type="SAM" id="Phobius"/>
    </source>
</evidence>
<evidence type="ECO:0000313" key="3">
    <source>
        <dbReference type="Proteomes" id="UP000288805"/>
    </source>
</evidence>
<dbReference type="AlphaFoldDB" id="A0A438K6X2"/>
<reference evidence="2 3" key="1">
    <citation type="journal article" date="2018" name="PLoS Genet.">
        <title>Population sequencing reveals clonal diversity and ancestral inbreeding in the grapevine cultivar Chardonnay.</title>
        <authorList>
            <person name="Roach M.J."/>
            <person name="Johnson D.L."/>
            <person name="Bohlmann J."/>
            <person name="van Vuuren H.J."/>
            <person name="Jones S.J."/>
            <person name="Pretorius I.S."/>
            <person name="Schmidt S.A."/>
            <person name="Borneman A.R."/>
        </authorList>
    </citation>
    <scope>NUCLEOTIDE SEQUENCE [LARGE SCALE GENOMIC DNA]</scope>
    <source>
        <strain evidence="3">cv. Chardonnay</strain>
        <tissue evidence="2">Leaf</tissue>
    </source>
</reference>
<accession>A0A438K6X2</accession>
<organism evidence="2 3">
    <name type="scientific">Vitis vinifera</name>
    <name type="common">Grape</name>
    <dbReference type="NCBI Taxonomy" id="29760"/>
    <lineage>
        <taxon>Eukaryota</taxon>
        <taxon>Viridiplantae</taxon>
        <taxon>Streptophyta</taxon>
        <taxon>Embryophyta</taxon>
        <taxon>Tracheophyta</taxon>
        <taxon>Spermatophyta</taxon>
        <taxon>Magnoliopsida</taxon>
        <taxon>eudicotyledons</taxon>
        <taxon>Gunneridae</taxon>
        <taxon>Pentapetalae</taxon>
        <taxon>rosids</taxon>
        <taxon>Vitales</taxon>
        <taxon>Vitaceae</taxon>
        <taxon>Viteae</taxon>
        <taxon>Vitis</taxon>
    </lineage>
</organism>